<feature type="chain" id="PRO_5003898551" description="DUF3718 domain-containing protein" evidence="1">
    <location>
        <begin position="24"/>
        <end position="111"/>
    </location>
</feature>
<dbReference type="Pfam" id="PF12514">
    <property type="entry name" value="DUF3718"/>
    <property type="match status" value="1"/>
</dbReference>
<proteinExistence type="predicted"/>
<dbReference type="Proteomes" id="UP000006322">
    <property type="component" value="Unassembled WGS sequence"/>
</dbReference>
<name>K6ZQK9_9ALTE</name>
<dbReference type="InterPro" id="IPR022193">
    <property type="entry name" value="DUF3718"/>
</dbReference>
<protein>
    <recommendedName>
        <fullName evidence="4">DUF3718 domain-containing protein</fullName>
    </recommendedName>
</protein>
<feature type="signal peptide" evidence="1">
    <location>
        <begin position="1"/>
        <end position="23"/>
    </location>
</feature>
<keyword evidence="1" id="KW-0732">Signal</keyword>
<gene>
    <name evidence="2" type="ORF">GPLA_1653</name>
</gene>
<evidence type="ECO:0008006" key="4">
    <source>
        <dbReference type="Google" id="ProtNLM"/>
    </source>
</evidence>
<accession>K6ZQK9</accession>
<evidence type="ECO:0000313" key="2">
    <source>
        <dbReference type="EMBL" id="GAC32567.1"/>
    </source>
</evidence>
<dbReference type="AlphaFoldDB" id="K6ZQK9"/>
<organism evidence="2 3">
    <name type="scientific">Paraglaciecola polaris LMG 21857</name>
    <dbReference type="NCBI Taxonomy" id="1129793"/>
    <lineage>
        <taxon>Bacteria</taxon>
        <taxon>Pseudomonadati</taxon>
        <taxon>Pseudomonadota</taxon>
        <taxon>Gammaproteobacteria</taxon>
        <taxon>Alteromonadales</taxon>
        <taxon>Alteromonadaceae</taxon>
        <taxon>Paraglaciecola</taxon>
    </lineage>
</organism>
<sequence length="111" mass="11916">MKKLTKIITAAALSFAVLGAAHAGTELVPADNEAGSKLCITATTGNVFKMHKALKENKLTKRYVTDKVTCNGQNIVAFIEQYGDKSAKMNNFLTNGKYGETHSVIASVNTH</sequence>
<dbReference type="EMBL" id="BAER01000041">
    <property type="protein sequence ID" value="GAC32567.1"/>
    <property type="molecule type" value="Genomic_DNA"/>
</dbReference>
<comment type="caution">
    <text evidence="2">The sequence shown here is derived from an EMBL/GenBank/DDBJ whole genome shotgun (WGS) entry which is preliminary data.</text>
</comment>
<evidence type="ECO:0000256" key="1">
    <source>
        <dbReference type="SAM" id="SignalP"/>
    </source>
</evidence>
<evidence type="ECO:0000313" key="3">
    <source>
        <dbReference type="Proteomes" id="UP000006322"/>
    </source>
</evidence>
<reference evidence="3" key="1">
    <citation type="journal article" date="2014" name="Environ. Microbiol.">
        <title>Comparative genomics of the marine bacterial genus Glaciecola reveals the high degree of genomic diversity and genomic characteristic for cold adaptation.</title>
        <authorList>
            <person name="Qin Q.L."/>
            <person name="Xie B.B."/>
            <person name="Yu Y."/>
            <person name="Shu Y.L."/>
            <person name="Rong J.C."/>
            <person name="Zhang Y.J."/>
            <person name="Zhao D.L."/>
            <person name="Chen X.L."/>
            <person name="Zhang X.Y."/>
            <person name="Chen B."/>
            <person name="Zhou B.C."/>
            <person name="Zhang Y.Z."/>
        </authorList>
    </citation>
    <scope>NUCLEOTIDE SEQUENCE [LARGE SCALE GENOMIC DNA]</scope>
    <source>
        <strain evidence="3">LMG 21857</strain>
    </source>
</reference>
<keyword evidence="3" id="KW-1185">Reference proteome</keyword>
<dbReference type="OrthoDB" id="6332843at2"/>
<dbReference type="RefSeq" id="WP_007104355.1">
    <property type="nucleotide sequence ID" value="NZ_BAER01000041.1"/>
</dbReference>